<dbReference type="RefSeq" id="WP_094995834.1">
    <property type="nucleotide sequence ID" value="NZ_BMJL01000001.1"/>
</dbReference>
<proteinExistence type="predicted"/>
<reference evidence="10 11" key="1">
    <citation type="submission" date="2017-08" db="EMBL/GenBank/DDBJ databases">
        <title>The complete genome sequence of Maribacter sp. B1, isolated from deep-sea sediment.</title>
        <authorList>
            <person name="Wu Y.-H."/>
            <person name="Cheng H."/>
            <person name="Xu X.-W."/>
        </authorList>
    </citation>
    <scope>NUCLEOTIDE SEQUENCE [LARGE SCALE GENOMIC DNA]</scope>
    <source>
        <strain evidence="10 11">B1</strain>
    </source>
</reference>
<keyword evidence="1" id="KW-0813">Transport</keyword>
<dbReference type="InterPro" id="IPR000601">
    <property type="entry name" value="PKD_dom"/>
</dbReference>
<dbReference type="AlphaFoldDB" id="A0A223V1I5"/>
<dbReference type="InterPro" id="IPR009056">
    <property type="entry name" value="Cyt_c-like_dom"/>
</dbReference>
<dbReference type="Gene3D" id="2.60.120.260">
    <property type="entry name" value="Galactose-binding domain-like"/>
    <property type="match status" value="1"/>
</dbReference>
<gene>
    <name evidence="10" type="ORF">CJ263_02595</name>
</gene>
<feature type="binding site" description="covalent" evidence="6">
    <location>
        <position position="694"/>
    </location>
    <ligand>
        <name>heme c</name>
        <dbReference type="ChEBI" id="CHEBI:61717"/>
    </ligand>
</feature>
<evidence type="ECO:0000313" key="11">
    <source>
        <dbReference type="Proteomes" id="UP000215244"/>
    </source>
</evidence>
<comment type="PTM">
    <text evidence="6">Binds 1 heme c group covalently per subunit.</text>
</comment>
<dbReference type="PANTHER" id="PTHR19328">
    <property type="entry name" value="HEDGEHOG-INTERACTING PROTEIN"/>
    <property type="match status" value="1"/>
</dbReference>
<dbReference type="GO" id="GO:0020037">
    <property type="term" value="F:heme binding"/>
    <property type="evidence" value="ECO:0007669"/>
    <property type="project" value="InterPro"/>
</dbReference>
<dbReference type="InterPro" id="IPR012938">
    <property type="entry name" value="Glc/Sorbosone_DH"/>
</dbReference>
<evidence type="ECO:0000259" key="8">
    <source>
        <dbReference type="PROSITE" id="PS50093"/>
    </source>
</evidence>
<accession>A0A223V1I5</accession>
<dbReference type="SUPFAM" id="SSF50952">
    <property type="entry name" value="Soluble quinoprotein glucose dehydrogenase"/>
    <property type="match status" value="1"/>
</dbReference>
<dbReference type="OrthoDB" id="9816308at2"/>
<evidence type="ECO:0000256" key="2">
    <source>
        <dbReference type="ARBA" id="ARBA00022617"/>
    </source>
</evidence>
<dbReference type="Pfam" id="PF18911">
    <property type="entry name" value="PKD_4"/>
    <property type="match status" value="1"/>
</dbReference>
<keyword evidence="3 6" id="KW-0479">Metal-binding</keyword>
<dbReference type="PRINTS" id="PR00606">
    <property type="entry name" value="CYTCHROMECID"/>
</dbReference>
<keyword evidence="11" id="KW-1185">Reference proteome</keyword>
<dbReference type="GO" id="GO:0005506">
    <property type="term" value="F:iron ion binding"/>
    <property type="evidence" value="ECO:0007669"/>
    <property type="project" value="InterPro"/>
</dbReference>
<evidence type="ECO:0000256" key="1">
    <source>
        <dbReference type="ARBA" id="ARBA00022448"/>
    </source>
</evidence>
<feature type="domain" description="PKD" evidence="8">
    <location>
        <begin position="472"/>
        <end position="556"/>
    </location>
</feature>
<organism evidence="10 11">
    <name type="scientific">Maribacter cobaltidurans</name>
    <dbReference type="NCBI Taxonomy" id="1178778"/>
    <lineage>
        <taxon>Bacteria</taxon>
        <taxon>Pseudomonadati</taxon>
        <taxon>Bacteroidota</taxon>
        <taxon>Flavobacteriia</taxon>
        <taxon>Flavobacteriales</taxon>
        <taxon>Flavobacteriaceae</taxon>
        <taxon>Maribacter</taxon>
    </lineage>
</organism>
<dbReference type="EMBL" id="CP022957">
    <property type="protein sequence ID" value="ASV29201.1"/>
    <property type="molecule type" value="Genomic_DNA"/>
</dbReference>
<evidence type="ECO:0000313" key="10">
    <source>
        <dbReference type="EMBL" id="ASV29201.1"/>
    </source>
</evidence>
<evidence type="ECO:0000256" key="5">
    <source>
        <dbReference type="ARBA" id="ARBA00023004"/>
    </source>
</evidence>
<feature type="domain" description="Cytochrome c" evidence="9">
    <location>
        <begin position="631"/>
        <end position="716"/>
    </location>
</feature>
<dbReference type="SUPFAM" id="SSF46626">
    <property type="entry name" value="Cytochrome c"/>
    <property type="match status" value="1"/>
</dbReference>
<dbReference type="Proteomes" id="UP000215244">
    <property type="component" value="Chromosome"/>
</dbReference>
<dbReference type="Pfam" id="PF00034">
    <property type="entry name" value="Cytochrom_C"/>
    <property type="match status" value="1"/>
</dbReference>
<dbReference type="InterPro" id="IPR011041">
    <property type="entry name" value="Quinoprot_gluc/sorb_DH_b-prop"/>
</dbReference>
<keyword evidence="2 6" id="KW-0349">Heme</keyword>
<name>A0A223V1I5_9FLAO</name>
<feature type="binding site" description="covalent" evidence="6">
    <location>
        <position position="645"/>
    </location>
    <ligand>
        <name>heme c</name>
        <dbReference type="ChEBI" id="CHEBI:61717"/>
    </ligand>
</feature>
<dbReference type="InterPro" id="IPR036909">
    <property type="entry name" value="Cyt_c-like_dom_sf"/>
</dbReference>
<keyword evidence="7" id="KW-0732">Signal</keyword>
<evidence type="ECO:0000256" key="6">
    <source>
        <dbReference type="PIRSR" id="PIRSR602324-1"/>
    </source>
</evidence>
<dbReference type="CDD" id="cd00146">
    <property type="entry name" value="PKD"/>
    <property type="match status" value="1"/>
</dbReference>
<dbReference type="GO" id="GO:0009055">
    <property type="term" value="F:electron transfer activity"/>
    <property type="evidence" value="ECO:0007669"/>
    <property type="project" value="InterPro"/>
</dbReference>
<dbReference type="InterPro" id="IPR011042">
    <property type="entry name" value="6-blade_b-propeller_TolB-like"/>
</dbReference>
<dbReference type="Pfam" id="PF07995">
    <property type="entry name" value="GSDH"/>
    <property type="match status" value="1"/>
</dbReference>
<feature type="chain" id="PRO_5012872301" evidence="7">
    <location>
        <begin position="19"/>
        <end position="911"/>
    </location>
</feature>
<dbReference type="PROSITE" id="PS51007">
    <property type="entry name" value="CYTC"/>
    <property type="match status" value="1"/>
</dbReference>
<evidence type="ECO:0000256" key="4">
    <source>
        <dbReference type="ARBA" id="ARBA00022982"/>
    </source>
</evidence>
<dbReference type="CDD" id="cd04084">
    <property type="entry name" value="CBM6_xylanase-like"/>
    <property type="match status" value="1"/>
</dbReference>
<keyword evidence="4" id="KW-0249">Electron transport</keyword>
<dbReference type="InterPro" id="IPR013783">
    <property type="entry name" value="Ig-like_fold"/>
</dbReference>
<dbReference type="InterPro" id="IPR002324">
    <property type="entry name" value="Cyt_c_ID"/>
</dbReference>
<dbReference type="KEGG" id="marb:CJ263_02595"/>
<feature type="binding site" description="covalent" evidence="6">
    <location>
        <position position="649"/>
    </location>
    <ligand>
        <name>heme c</name>
        <dbReference type="ChEBI" id="CHEBI:61717"/>
    </ligand>
</feature>
<keyword evidence="5 6" id="KW-0408">Iron</keyword>
<dbReference type="Gene3D" id="1.10.760.10">
    <property type="entry name" value="Cytochrome c-like domain"/>
    <property type="match status" value="1"/>
</dbReference>
<dbReference type="Gene3D" id="2.60.40.10">
    <property type="entry name" value="Immunoglobulins"/>
    <property type="match status" value="1"/>
</dbReference>
<dbReference type="PROSITE" id="PS50093">
    <property type="entry name" value="PKD"/>
    <property type="match status" value="1"/>
</dbReference>
<dbReference type="PANTHER" id="PTHR19328:SF75">
    <property type="entry name" value="ALDOSE SUGAR DEHYDROGENASE YLII"/>
    <property type="match status" value="1"/>
</dbReference>
<dbReference type="InterPro" id="IPR035986">
    <property type="entry name" value="PKD_dom_sf"/>
</dbReference>
<evidence type="ECO:0000256" key="7">
    <source>
        <dbReference type="SAM" id="SignalP"/>
    </source>
</evidence>
<feature type="signal peptide" evidence="7">
    <location>
        <begin position="1"/>
        <end position="18"/>
    </location>
</feature>
<dbReference type="Gene3D" id="2.120.10.30">
    <property type="entry name" value="TolB, C-terminal domain"/>
    <property type="match status" value="1"/>
</dbReference>
<dbReference type="SUPFAM" id="SSF49299">
    <property type="entry name" value="PKD domain"/>
    <property type="match status" value="1"/>
</dbReference>
<protein>
    <submittedName>
        <fullName evidence="10">PKD domain-containing protein</fullName>
    </submittedName>
</protein>
<evidence type="ECO:0000259" key="9">
    <source>
        <dbReference type="PROSITE" id="PS51007"/>
    </source>
</evidence>
<evidence type="ECO:0000256" key="3">
    <source>
        <dbReference type="ARBA" id="ARBA00022723"/>
    </source>
</evidence>
<sequence>MKKSLLSLLICFSSALMYGQIQPEENRFKKVVLVENLNEPMEMAVLPTEDVLFIERHGSVKLYENLTQKTTEIANIEVSTKYTDPENGTQSEAEDGLLGLSIDPDFEENGWVYLYFSLDGNDPKNILARYKLTDKRLDLKSGKVLLEIPTQRTNCCHTGGSIDWDANKNLYLSTGDNTSPRESDGYSPIDERIGRSAFDAQRTAANTNDLRGKILRIHPEADGSYTIPEGNLFQKGTPKTRPEIYTMGHRNPFRISVDKKNGFLYWGDVGPDAGKDSIGRGPAAEDEFGQARKAGNFGWPYFVGNNKPFWDFDFETNISGEKFDPEKPTNNSPNNTGLTELPPAEKAFIWYPTTQSKRFPALGTGGKSAMAGPVYYKDEFPNAERPFPDYYNNRLFIYEWMRDWIITVKMNSKGDYARMERFLPNLKLDHPIDMTFGPNGDLYILEYGQGWFMGNPESKLVRIEYNGGNRKPIVVASADKLAGAIPLQVQFSSNGTLDYDKDSLNYEWVIRDRLNNFIAKLSEPNPSFTFDTIGNYKATLTVTDTEGNQETEELSIAAGNEPPLVNLNLTEGNKTFFFPGKSIKYRVDVSDQEDGSLEKKTIEPNRVKISAHYQDALDNTPPSQGHQKAPITYTAGKSLMEKSDCRACHFVDKKSIGPAFTSIAKKYSTNSKAMDYLSNKIIKGGSGVWGDVAMNAHPTIGLPEAEQIVQYILSLEKPKDIPGTMPTEGTLTTKLPEGADAQKGVYRLWASYTDKGSNGMPPLTDSKSIILNNPTLIMGDADEASKENMNFKMGEMNLLIVTNPNTFAMYKSIDLSHIQSLAMIVAAPIKQLNSNGGTIEVHINTVDGPLIGKTEFIEPSDDDVFSTTKPPAPIMVPISPTMGLHDIYFVFKNEKTDGALFVPISVTFIPE</sequence>